<organism evidence="8 9">
    <name type="scientific">Symbiodinium natans</name>
    <dbReference type="NCBI Taxonomy" id="878477"/>
    <lineage>
        <taxon>Eukaryota</taxon>
        <taxon>Sar</taxon>
        <taxon>Alveolata</taxon>
        <taxon>Dinophyceae</taxon>
        <taxon>Suessiales</taxon>
        <taxon>Symbiodiniaceae</taxon>
        <taxon>Symbiodinium</taxon>
    </lineage>
</organism>
<feature type="domain" description="CMP/dCMP-type deaminase" evidence="6">
    <location>
        <begin position="7"/>
        <end position="71"/>
    </location>
</feature>
<evidence type="ECO:0000256" key="3">
    <source>
        <dbReference type="ARBA" id="ARBA00022833"/>
    </source>
</evidence>
<evidence type="ECO:0000259" key="7">
    <source>
        <dbReference type="Pfam" id="PF05118"/>
    </source>
</evidence>
<comment type="similarity">
    <text evidence="1">Belongs to the aspartyl/asparaginyl beta-hydroxylase family.</text>
</comment>
<dbReference type="InterPro" id="IPR016192">
    <property type="entry name" value="APOBEC/CMP_deaminase_Zn-bd"/>
</dbReference>
<dbReference type="Gene3D" id="3.40.140.10">
    <property type="entry name" value="Cytidine Deaminase, domain 2"/>
    <property type="match status" value="1"/>
</dbReference>
<dbReference type="OrthoDB" id="438431at2759"/>
<keyword evidence="5" id="KW-0560">Oxidoreductase</keyword>
<evidence type="ECO:0000256" key="5">
    <source>
        <dbReference type="ARBA" id="ARBA00023002"/>
    </source>
</evidence>
<dbReference type="Gene3D" id="2.60.120.330">
    <property type="entry name" value="B-lactam Antibiotic, Isopenicillin N Synthase, Chain"/>
    <property type="match status" value="1"/>
</dbReference>
<dbReference type="InterPro" id="IPR007803">
    <property type="entry name" value="Asp/Arg/Pro-Hydrxlase"/>
</dbReference>
<dbReference type="Proteomes" id="UP000604046">
    <property type="component" value="Unassembled WGS sequence"/>
</dbReference>
<evidence type="ECO:0000256" key="1">
    <source>
        <dbReference type="ARBA" id="ARBA00007730"/>
    </source>
</evidence>
<dbReference type="PROSITE" id="PS00903">
    <property type="entry name" value="CYT_DCMP_DEAMINASES_1"/>
    <property type="match status" value="1"/>
</dbReference>
<reference evidence="8" key="1">
    <citation type="submission" date="2021-02" db="EMBL/GenBank/DDBJ databases">
        <authorList>
            <person name="Dougan E. K."/>
            <person name="Rhodes N."/>
            <person name="Thang M."/>
            <person name="Chan C."/>
        </authorList>
    </citation>
    <scope>NUCLEOTIDE SEQUENCE</scope>
</reference>
<dbReference type="Pfam" id="PF05118">
    <property type="entry name" value="Asp_Arg_Hydrox"/>
    <property type="match status" value="1"/>
</dbReference>
<dbReference type="GO" id="GO:0016020">
    <property type="term" value="C:membrane"/>
    <property type="evidence" value="ECO:0007669"/>
    <property type="project" value="TreeGrafter"/>
</dbReference>
<dbReference type="GO" id="GO:0051213">
    <property type="term" value="F:dioxygenase activity"/>
    <property type="evidence" value="ECO:0007669"/>
    <property type="project" value="UniProtKB-KW"/>
</dbReference>
<dbReference type="SUPFAM" id="SSF51197">
    <property type="entry name" value="Clavaminate synthase-like"/>
    <property type="match status" value="1"/>
</dbReference>
<name>A0A812IA04_9DINO</name>
<keyword evidence="2" id="KW-0479">Metal-binding</keyword>
<evidence type="ECO:0000313" key="8">
    <source>
        <dbReference type="EMBL" id="CAE7024433.1"/>
    </source>
</evidence>
<evidence type="ECO:0000259" key="6">
    <source>
        <dbReference type="Pfam" id="PF00383"/>
    </source>
</evidence>
<protein>
    <submittedName>
        <fullName evidence="8">ASPH protein</fullName>
    </submittedName>
</protein>
<dbReference type="SUPFAM" id="SSF53927">
    <property type="entry name" value="Cytidine deaminase-like"/>
    <property type="match status" value="1"/>
</dbReference>
<sequence>MSNSKLRVIAVGHNGRIPSAEEPLEDGYPTDHGETAAIRTIADVSAVNWGNVVFATSLSPCVMCSSALTWLWSLGLRHLVVAESSSFSGGAAALATLEGMQIVNLSNAHAQCMMKTFATRFPWDWAADIGEVPPNDLGLSKRLQTENWELRLFVTKIAKELEKLKSLAAVVGPTGDILASAADERGESCGNETRAAVMLAMGRAGSAANLRECIVCFMGPTAELQDFGPVAVGACQLFRPALVVTTAPASEELTGFAAGRTIAQEMFRSLGTCRLCCEQFVQQCKGCKGKERWRWVVKLDLRIVGASFKEENKRTKEEWVRKSQTFALFSAGPGPSEHLWIWQMMNGREAGLLGMSLVALPRAWFAHDVHPIDTSTNLNYIAWGRVATRHTHNIGHVATYNLEVADNILVLVLQRQVQSQPSQAQGATSSTFTLDGLVLSRTDDQLNDQPIYKLFERAFFSAVQSADCEHADDGGLQCRDIRGGFDPKRWDQLTQQMRRLVEHGYNHPSIAHALAMSLYSWFWWEGPGNDRVNVVTGRLACDFFAASLSFNSCMDPSLPLQDFFQRNCHMRWRYLLMIASELGRYLAVTQMDVRAATEVLQSAQRYFQIMRQLPAFGPHAGKLTSPHDISLNADYFPASVVNQGPIWKNAKKQVPIAAFLEDNFPTIKGELLAILNEEHRFSLMNQVTRNAEPQFGPRDDDWLTAYLVRGAAFNELVCAHAPQTCALLRTRPELAECHSGLSGSGFLRMGPGGRLKPHFGGAPRLSAHLALLVPDGEVYMSVGHETARWVEGEVITFDDTFIHSVTHNGDQPRYVLNVWMCHPCDPTEGHGAAGRAIPDYCEGPEQGVLPPDIAR</sequence>
<dbReference type="EMBL" id="CAJNDS010000189">
    <property type="protein sequence ID" value="CAE7024433.1"/>
    <property type="molecule type" value="Genomic_DNA"/>
</dbReference>
<evidence type="ECO:0000313" key="9">
    <source>
        <dbReference type="Proteomes" id="UP000604046"/>
    </source>
</evidence>
<dbReference type="AlphaFoldDB" id="A0A812IA04"/>
<accession>A0A812IA04</accession>
<keyword evidence="3" id="KW-0862">Zinc</keyword>
<dbReference type="InterPro" id="IPR016193">
    <property type="entry name" value="Cytidine_deaminase-like"/>
</dbReference>
<dbReference type="PANTHER" id="PTHR46332:SF5">
    <property type="entry name" value="ASPARTATE BETA-HYDROXYLASE DOMAIN CONTAINING 2"/>
    <property type="match status" value="1"/>
</dbReference>
<dbReference type="InterPro" id="IPR002125">
    <property type="entry name" value="CMP_dCMP_dom"/>
</dbReference>
<dbReference type="InterPro" id="IPR051821">
    <property type="entry name" value="Asp/Asn_beta-hydroxylase"/>
</dbReference>
<dbReference type="PANTHER" id="PTHR46332">
    <property type="entry name" value="ASPARTATE BETA-HYDROXYLASE DOMAIN-CONTAINING PROTEIN 2"/>
    <property type="match status" value="1"/>
</dbReference>
<dbReference type="GO" id="GO:0008270">
    <property type="term" value="F:zinc ion binding"/>
    <property type="evidence" value="ECO:0007669"/>
    <property type="project" value="InterPro"/>
</dbReference>
<proteinExistence type="inferred from homology"/>
<feature type="domain" description="Aspartyl/asparaginy/proline hydroxylase" evidence="7">
    <location>
        <begin position="661"/>
        <end position="823"/>
    </location>
</feature>
<dbReference type="Pfam" id="PF00383">
    <property type="entry name" value="dCMP_cyt_deam_1"/>
    <property type="match status" value="1"/>
</dbReference>
<keyword evidence="9" id="KW-1185">Reference proteome</keyword>
<gene>
    <name evidence="8" type="primary">ASPH</name>
    <name evidence="8" type="ORF">SNAT2548_LOCUS3079</name>
</gene>
<evidence type="ECO:0000256" key="4">
    <source>
        <dbReference type="ARBA" id="ARBA00022964"/>
    </source>
</evidence>
<evidence type="ECO:0000256" key="2">
    <source>
        <dbReference type="ARBA" id="ARBA00022723"/>
    </source>
</evidence>
<dbReference type="InterPro" id="IPR027443">
    <property type="entry name" value="IPNS-like_sf"/>
</dbReference>
<comment type="caution">
    <text evidence="8">The sequence shown here is derived from an EMBL/GenBank/DDBJ whole genome shotgun (WGS) entry which is preliminary data.</text>
</comment>
<keyword evidence="4" id="KW-0223">Dioxygenase</keyword>
<dbReference type="GO" id="GO:0016787">
    <property type="term" value="F:hydrolase activity"/>
    <property type="evidence" value="ECO:0007669"/>
    <property type="project" value="InterPro"/>
</dbReference>